<reference evidence="1 2" key="1">
    <citation type="submission" date="2018-06" db="EMBL/GenBank/DDBJ databases">
        <title>Genomic Encyclopedia of Type Strains, Phase IV (KMG-IV): sequencing the most valuable type-strain genomes for metagenomic binning, comparative biology and taxonomic classification.</title>
        <authorList>
            <person name="Goeker M."/>
        </authorList>
    </citation>
    <scope>NUCLEOTIDE SEQUENCE [LARGE SCALE GENOMIC DNA]</scope>
    <source>
        <strain evidence="1 2">DSM 25619</strain>
    </source>
</reference>
<dbReference type="OrthoDB" id="7472639at2"/>
<sequence length="174" mass="19796">MLKLYSYDEINAALCVWECINEWTLDPDEKIDKWVELRDGVGTLELRHQSIELAQWLLKVHSLCIKDDPDIFDQMSFDWEVVPHILKFAVDADGYPVIYEKDLPNVGNTAGSVKAGILKDNWYAIAYKAGGTCWGHEDLINEHADKTLAAFEQGADPVEFVKDLGHHYGLTPQY</sequence>
<dbReference type="AlphaFoldDB" id="A0A366DK66"/>
<protein>
    <submittedName>
        <fullName evidence="1">Uncharacterized protein</fullName>
    </submittedName>
</protein>
<dbReference type="RefSeq" id="WP_113946230.1">
    <property type="nucleotide sequence ID" value="NZ_JBHEEG010000005.1"/>
</dbReference>
<dbReference type="EMBL" id="QNRH01000013">
    <property type="protein sequence ID" value="RBO90477.1"/>
    <property type="molecule type" value="Genomic_DNA"/>
</dbReference>
<name>A0A366DK66_9HYPH</name>
<comment type="caution">
    <text evidence="1">The sequence shown here is derived from an EMBL/GenBank/DDBJ whole genome shotgun (WGS) entry which is preliminary data.</text>
</comment>
<accession>A0A366DK66</accession>
<keyword evidence="2" id="KW-1185">Reference proteome</keyword>
<proteinExistence type="predicted"/>
<organism evidence="1 2">
    <name type="scientific">Pseudochrobactrum asaccharolyticum</name>
    <dbReference type="NCBI Taxonomy" id="354351"/>
    <lineage>
        <taxon>Bacteria</taxon>
        <taxon>Pseudomonadati</taxon>
        <taxon>Pseudomonadota</taxon>
        <taxon>Alphaproteobacteria</taxon>
        <taxon>Hyphomicrobiales</taxon>
        <taxon>Brucellaceae</taxon>
        <taxon>Pseudochrobactrum</taxon>
    </lineage>
</organism>
<evidence type="ECO:0000313" key="2">
    <source>
        <dbReference type="Proteomes" id="UP000252893"/>
    </source>
</evidence>
<gene>
    <name evidence="1" type="ORF">DFR47_11338</name>
</gene>
<evidence type="ECO:0000313" key="1">
    <source>
        <dbReference type="EMBL" id="RBO90477.1"/>
    </source>
</evidence>
<dbReference type="Proteomes" id="UP000252893">
    <property type="component" value="Unassembled WGS sequence"/>
</dbReference>